<name>A0A1C3KPB9_PLAOA</name>
<evidence type="ECO:0000313" key="3">
    <source>
        <dbReference type="Proteomes" id="UP000243200"/>
    </source>
</evidence>
<organism evidence="2 3">
    <name type="scientific">Plasmodium ovale</name>
    <name type="common">malaria parasite P. ovale</name>
    <dbReference type="NCBI Taxonomy" id="36330"/>
    <lineage>
        <taxon>Eukaryota</taxon>
        <taxon>Sar</taxon>
        <taxon>Alveolata</taxon>
        <taxon>Apicomplexa</taxon>
        <taxon>Aconoidasida</taxon>
        <taxon>Haemosporida</taxon>
        <taxon>Plasmodiidae</taxon>
        <taxon>Plasmodium</taxon>
        <taxon>Plasmodium (Plasmodium)</taxon>
    </lineage>
</organism>
<dbReference type="InterPro" id="IPR056349">
    <property type="entry name" value="Microp_apicomplexa_10"/>
</dbReference>
<dbReference type="Proteomes" id="UP000243200">
    <property type="component" value="Chromosome 5"/>
</dbReference>
<dbReference type="OrthoDB" id="359083at2759"/>
<accession>A0A1C3KPB9</accession>
<dbReference type="Pfam" id="PF23519">
    <property type="entry name" value="Microp_apicomplexa_10"/>
    <property type="match status" value="1"/>
</dbReference>
<evidence type="ECO:0000313" key="2">
    <source>
        <dbReference type="EMBL" id="SBT75851.1"/>
    </source>
</evidence>
<sequence length="107" mass="13041">MISTFRICKRFIYWPPKNKIRTLKFPSGKKSFIFIGKRDEDGKEEPVLCFVDNQNKKLTWMNEEEVLNFEKLMPRLDRYFSLYIEKAKQVNKQNMQLEEELNKSFHE</sequence>
<reference evidence="2 3" key="1">
    <citation type="submission" date="2016-06" db="EMBL/GenBank/DDBJ databases">
        <authorList>
            <consortium name="Pathogen Informatics"/>
        </authorList>
    </citation>
    <scope>NUCLEOTIDE SEQUENCE [LARGE SCALE GENOMIC DNA]</scope>
    <source>
        <strain evidence="2">PowCR01</strain>
    </source>
</reference>
<dbReference type="AlphaFoldDB" id="A0A1C3KPB9"/>
<dbReference type="VEuPathDB" id="PlasmoDB:POWCR01_050014300"/>
<keyword evidence="1" id="KW-0175">Coiled coil</keyword>
<dbReference type="VEuPathDB" id="PlasmoDB:PocGH01_05019000"/>
<evidence type="ECO:0000256" key="1">
    <source>
        <dbReference type="SAM" id="Coils"/>
    </source>
</evidence>
<gene>
    <name evidence="2" type="primary">PowCR01_050014300</name>
    <name evidence="2" type="ORF">POWCR01_050014300</name>
</gene>
<feature type="coiled-coil region" evidence="1">
    <location>
        <begin position="80"/>
        <end position="107"/>
    </location>
</feature>
<proteinExistence type="predicted"/>
<dbReference type="EMBL" id="LT594509">
    <property type="protein sequence ID" value="SBT75851.1"/>
    <property type="molecule type" value="Genomic_DNA"/>
</dbReference>
<protein>
    <submittedName>
        <fullName evidence="2">Uncharacterized protein</fullName>
    </submittedName>
</protein>